<evidence type="ECO:0000313" key="1">
    <source>
        <dbReference type="EMBL" id="KAI4330345.1"/>
    </source>
</evidence>
<name>A0ACB9N2F8_9MYRT</name>
<evidence type="ECO:0000313" key="2">
    <source>
        <dbReference type="Proteomes" id="UP001057402"/>
    </source>
</evidence>
<dbReference type="EMBL" id="CM042887">
    <property type="protein sequence ID" value="KAI4330345.1"/>
    <property type="molecule type" value="Genomic_DNA"/>
</dbReference>
<sequence length="96" mass="10823">MRLAVENQDAFSLDNLAVSEVKLSSYIGEVDQHSPSHEDVVTLVKHVRAVAEPLLHNHFGDGIIDDCFKIYEKLIVEPMSKEKMVLTNFTISLIRS</sequence>
<accession>A0ACB9N2F8</accession>
<gene>
    <name evidence="1" type="ORF">MLD38_028643</name>
</gene>
<comment type="caution">
    <text evidence="1">The sequence shown here is derived from an EMBL/GenBank/DDBJ whole genome shotgun (WGS) entry which is preliminary data.</text>
</comment>
<organism evidence="1 2">
    <name type="scientific">Melastoma candidum</name>
    <dbReference type="NCBI Taxonomy" id="119954"/>
    <lineage>
        <taxon>Eukaryota</taxon>
        <taxon>Viridiplantae</taxon>
        <taxon>Streptophyta</taxon>
        <taxon>Embryophyta</taxon>
        <taxon>Tracheophyta</taxon>
        <taxon>Spermatophyta</taxon>
        <taxon>Magnoliopsida</taxon>
        <taxon>eudicotyledons</taxon>
        <taxon>Gunneridae</taxon>
        <taxon>Pentapetalae</taxon>
        <taxon>rosids</taxon>
        <taxon>malvids</taxon>
        <taxon>Myrtales</taxon>
        <taxon>Melastomataceae</taxon>
        <taxon>Melastomatoideae</taxon>
        <taxon>Melastomateae</taxon>
        <taxon>Melastoma</taxon>
    </lineage>
</organism>
<keyword evidence="2" id="KW-1185">Reference proteome</keyword>
<reference evidence="2" key="1">
    <citation type="journal article" date="2023" name="Front. Plant Sci.">
        <title>Chromosomal-level genome assembly of Melastoma candidum provides insights into trichome evolution.</title>
        <authorList>
            <person name="Zhong Y."/>
            <person name="Wu W."/>
            <person name="Sun C."/>
            <person name="Zou P."/>
            <person name="Liu Y."/>
            <person name="Dai S."/>
            <person name="Zhou R."/>
        </authorList>
    </citation>
    <scope>NUCLEOTIDE SEQUENCE [LARGE SCALE GENOMIC DNA]</scope>
</reference>
<protein>
    <submittedName>
        <fullName evidence="1">Uncharacterized protein</fullName>
    </submittedName>
</protein>
<proteinExistence type="predicted"/>
<dbReference type="Proteomes" id="UP001057402">
    <property type="component" value="Chromosome 8"/>
</dbReference>